<feature type="non-terminal residue" evidence="5">
    <location>
        <position position="131"/>
    </location>
</feature>
<evidence type="ECO:0000313" key="6">
    <source>
        <dbReference type="Proteomes" id="UP000253551"/>
    </source>
</evidence>
<evidence type="ECO:0000256" key="4">
    <source>
        <dbReference type="SAM" id="MobiDB-lite"/>
    </source>
</evidence>
<comment type="caution">
    <text evidence="5">The sequence shown here is derived from an EMBL/GenBank/DDBJ whole genome shotgun (WGS) entry which is preliminary data.</text>
</comment>
<feature type="repeat" description="ANK" evidence="3">
    <location>
        <begin position="73"/>
        <end position="101"/>
    </location>
</feature>
<feature type="compositionally biased region" description="Polar residues" evidence="4">
    <location>
        <begin position="18"/>
        <end position="27"/>
    </location>
</feature>
<dbReference type="OrthoDB" id="341259at2759"/>
<dbReference type="Gene3D" id="1.25.40.20">
    <property type="entry name" value="Ankyrin repeat-containing domain"/>
    <property type="match status" value="1"/>
</dbReference>
<dbReference type="Pfam" id="PF12796">
    <property type="entry name" value="Ank_2"/>
    <property type="match status" value="1"/>
</dbReference>
<dbReference type="InterPro" id="IPR036770">
    <property type="entry name" value="Ankyrin_rpt-contain_sf"/>
</dbReference>
<evidence type="ECO:0000256" key="3">
    <source>
        <dbReference type="PROSITE-ProRule" id="PRU00023"/>
    </source>
</evidence>
<keyword evidence="6" id="KW-1185">Reference proteome</keyword>
<dbReference type="AlphaFoldDB" id="A0A367K7T7"/>
<gene>
    <name evidence="5" type="ORF">CU098_011714</name>
</gene>
<dbReference type="SMART" id="SM00248">
    <property type="entry name" value="ANK"/>
    <property type="match status" value="1"/>
</dbReference>
<evidence type="ECO:0000256" key="2">
    <source>
        <dbReference type="ARBA" id="ARBA00023043"/>
    </source>
</evidence>
<reference evidence="5 6" key="1">
    <citation type="journal article" date="2018" name="G3 (Bethesda)">
        <title>Phylogenetic and Phylogenomic Definition of Rhizopus Species.</title>
        <authorList>
            <person name="Gryganskyi A.P."/>
            <person name="Golan J."/>
            <person name="Dolatabadi S."/>
            <person name="Mondo S."/>
            <person name="Robb S."/>
            <person name="Idnurm A."/>
            <person name="Muszewska A."/>
            <person name="Steczkiewicz K."/>
            <person name="Masonjones S."/>
            <person name="Liao H.L."/>
            <person name="Gajdeczka M.T."/>
            <person name="Anike F."/>
            <person name="Vuek A."/>
            <person name="Anishchenko I.M."/>
            <person name="Voigt K."/>
            <person name="de Hoog G.S."/>
            <person name="Smith M.E."/>
            <person name="Heitman J."/>
            <person name="Vilgalys R."/>
            <person name="Stajich J.E."/>
        </authorList>
    </citation>
    <scope>NUCLEOTIDE SEQUENCE [LARGE SCALE GENOMIC DNA]</scope>
    <source>
        <strain evidence="5 6">LSU 92-RS-03</strain>
    </source>
</reference>
<name>A0A367K7T7_RHIST</name>
<accession>A0A367K7T7</accession>
<evidence type="ECO:0000313" key="5">
    <source>
        <dbReference type="EMBL" id="RCH98293.1"/>
    </source>
</evidence>
<proteinExistence type="predicted"/>
<feature type="repeat" description="ANK" evidence="3">
    <location>
        <begin position="108"/>
        <end position="131"/>
    </location>
</feature>
<keyword evidence="1" id="KW-0677">Repeat</keyword>
<keyword evidence="2 3" id="KW-0040">ANK repeat</keyword>
<dbReference type="PROSITE" id="PS50088">
    <property type="entry name" value="ANK_REPEAT"/>
    <property type="match status" value="2"/>
</dbReference>
<dbReference type="InterPro" id="IPR002110">
    <property type="entry name" value="Ankyrin_rpt"/>
</dbReference>
<feature type="region of interest" description="Disordered" evidence="4">
    <location>
        <begin position="1"/>
        <end position="28"/>
    </location>
</feature>
<dbReference type="SUPFAM" id="SSF48403">
    <property type="entry name" value="Ankyrin repeat"/>
    <property type="match status" value="1"/>
</dbReference>
<evidence type="ECO:0000256" key="1">
    <source>
        <dbReference type="ARBA" id="ARBA00022737"/>
    </source>
</evidence>
<dbReference type="Proteomes" id="UP000253551">
    <property type="component" value="Unassembled WGS sequence"/>
</dbReference>
<organism evidence="5 6">
    <name type="scientific">Rhizopus stolonifer</name>
    <name type="common">Rhizopus nigricans</name>
    <dbReference type="NCBI Taxonomy" id="4846"/>
    <lineage>
        <taxon>Eukaryota</taxon>
        <taxon>Fungi</taxon>
        <taxon>Fungi incertae sedis</taxon>
        <taxon>Mucoromycota</taxon>
        <taxon>Mucoromycotina</taxon>
        <taxon>Mucoromycetes</taxon>
        <taxon>Mucorales</taxon>
        <taxon>Mucorineae</taxon>
        <taxon>Rhizopodaceae</taxon>
        <taxon>Rhizopus</taxon>
    </lineage>
</organism>
<dbReference type="PROSITE" id="PS50297">
    <property type="entry name" value="ANK_REP_REGION"/>
    <property type="match status" value="2"/>
</dbReference>
<sequence length="131" mass="14907">MQKPDVPLHRRSTRSVIRKTSQPNKPTLDQLLQLKKPQEKFIAACSDNDLFTVEQLLESYKPHLDPDRIRDSKLRTPLMLACMKGHTEIIKVLLRWGADVNNPMGDIVGNRPLHMAITSNNFDAVLVLLEA</sequence>
<protein>
    <submittedName>
        <fullName evidence="5">Uncharacterized protein</fullName>
    </submittedName>
</protein>
<dbReference type="PANTHER" id="PTHR24198:SF165">
    <property type="entry name" value="ANKYRIN REPEAT-CONTAINING PROTEIN-RELATED"/>
    <property type="match status" value="1"/>
</dbReference>
<dbReference type="EMBL" id="PJQM01002084">
    <property type="protein sequence ID" value="RCH98293.1"/>
    <property type="molecule type" value="Genomic_DNA"/>
</dbReference>
<dbReference type="STRING" id="4846.A0A367K7T7"/>
<dbReference type="PANTHER" id="PTHR24198">
    <property type="entry name" value="ANKYRIN REPEAT AND PROTEIN KINASE DOMAIN-CONTAINING PROTEIN"/>
    <property type="match status" value="1"/>
</dbReference>